<dbReference type="WBParaSite" id="Hba_20949">
    <property type="protein sequence ID" value="Hba_20949"/>
    <property type="gene ID" value="Hba_20949"/>
</dbReference>
<sequence length="148" mass="17038">MQLEVERKGYALTIPQPAAAHVVHGNVKYICWKDDLMLKGPVFISSSVRAASRDEITNFIDTYCTGRLSINHYYYYFMKCMVFRKFLCIIFIFIYGGVGYYDLFISGHSSPNGVIDYSPGSIMGRVFIEECLTKDEFQNEVRKEIILV</sequence>
<keyword evidence="1" id="KW-0812">Transmembrane</keyword>
<keyword evidence="2" id="KW-1185">Reference proteome</keyword>
<reference evidence="3" key="1">
    <citation type="submission" date="2016-11" db="UniProtKB">
        <authorList>
            <consortium name="WormBaseParasite"/>
        </authorList>
    </citation>
    <scope>IDENTIFICATION</scope>
</reference>
<evidence type="ECO:0000256" key="1">
    <source>
        <dbReference type="SAM" id="Phobius"/>
    </source>
</evidence>
<evidence type="ECO:0000313" key="3">
    <source>
        <dbReference type="WBParaSite" id="Hba_20949"/>
    </source>
</evidence>
<keyword evidence="1" id="KW-0472">Membrane</keyword>
<accession>A0A1I7XT75</accession>
<dbReference type="AlphaFoldDB" id="A0A1I7XT75"/>
<name>A0A1I7XT75_HETBA</name>
<keyword evidence="1" id="KW-1133">Transmembrane helix</keyword>
<organism evidence="2 3">
    <name type="scientific">Heterorhabditis bacteriophora</name>
    <name type="common">Entomopathogenic nematode worm</name>
    <dbReference type="NCBI Taxonomy" id="37862"/>
    <lineage>
        <taxon>Eukaryota</taxon>
        <taxon>Metazoa</taxon>
        <taxon>Ecdysozoa</taxon>
        <taxon>Nematoda</taxon>
        <taxon>Chromadorea</taxon>
        <taxon>Rhabditida</taxon>
        <taxon>Rhabditina</taxon>
        <taxon>Rhabditomorpha</taxon>
        <taxon>Strongyloidea</taxon>
        <taxon>Heterorhabditidae</taxon>
        <taxon>Heterorhabditis</taxon>
    </lineage>
</organism>
<protein>
    <submittedName>
        <fullName evidence="3">Uncharacterized protein</fullName>
    </submittedName>
</protein>
<dbReference type="Proteomes" id="UP000095283">
    <property type="component" value="Unplaced"/>
</dbReference>
<proteinExistence type="predicted"/>
<feature type="transmembrane region" description="Helical" evidence="1">
    <location>
        <begin position="82"/>
        <end position="101"/>
    </location>
</feature>
<evidence type="ECO:0000313" key="2">
    <source>
        <dbReference type="Proteomes" id="UP000095283"/>
    </source>
</evidence>